<feature type="transmembrane region" description="Helical" evidence="5">
    <location>
        <begin position="155"/>
        <end position="176"/>
    </location>
</feature>
<dbReference type="WBParaSite" id="PgR104_g011_t02">
    <property type="protein sequence ID" value="PgR104_g011_t02"/>
    <property type="gene ID" value="PgR104_g011"/>
</dbReference>
<keyword evidence="2 5" id="KW-0812">Transmembrane</keyword>
<dbReference type="WBParaSite" id="PgR104_g011_t01">
    <property type="protein sequence ID" value="PgR104_g011_t01"/>
    <property type="gene ID" value="PgR104_g011"/>
</dbReference>
<feature type="transmembrane region" description="Helical" evidence="5">
    <location>
        <begin position="69"/>
        <end position="94"/>
    </location>
</feature>
<dbReference type="PROSITE" id="PS50262">
    <property type="entry name" value="G_PROTEIN_RECEP_F1_2"/>
    <property type="match status" value="1"/>
</dbReference>
<dbReference type="AlphaFoldDB" id="A0A915C8E5"/>
<dbReference type="PANTHER" id="PTHR46273:SF2">
    <property type="entry name" value="G-PROTEIN COUPLED RECEPTORS FAMILY 1 PROFILE DOMAIN-CONTAINING PROTEIN"/>
    <property type="match status" value="1"/>
</dbReference>
<dbReference type="InterPro" id="IPR053219">
    <property type="entry name" value="GPCR_Dmsr-1"/>
</dbReference>
<evidence type="ECO:0000256" key="2">
    <source>
        <dbReference type="ARBA" id="ARBA00022692"/>
    </source>
</evidence>
<dbReference type="InterPro" id="IPR000276">
    <property type="entry name" value="GPCR_Rhodpsn"/>
</dbReference>
<comment type="subcellular location">
    <subcellularLocation>
        <location evidence="1">Membrane</location>
    </subcellularLocation>
</comment>
<dbReference type="InterPro" id="IPR019427">
    <property type="entry name" value="7TM_GPCR_serpentine_rcpt_Srw"/>
</dbReference>
<keyword evidence="4 5" id="KW-0472">Membrane</keyword>
<evidence type="ECO:0000259" key="6">
    <source>
        <dbReference type="PROSITE" id="PS50262"/>
    </source>
</evidence>
<organism evidence="7 9">
    <name type="scientific">Parascaris univalens</name>
    <name type="common">Nematode worm</name>
    <dbReference type="NCBI Taxonomy" id="6257"/>
    <lineage>
        <taxon>Eukaryota</taxon>
        <taxon>Metazoa</taxon>
        <taxon>Ecdysozoa</taxon>
        <taxon>Nematoda</taxon>
        <taxon>Chromadorea</taxon>
        <taxon>Rhabditida</taxon>
        <taxon>Spirurina</taxon>
        <taxon>Ascaridomorpha</taxon>
        <taxon>Ascaridoidea</taxon>
        <taxon>Ascarididae</taxon>
        <taxon>Parascaris</taxon>
    </lineage>
</organism>
<evidence type="ECO:0000313" key="9">
    <source>
        <dbReference type="WBParaSite" id="PgR104_g011_t02"/>
    </source>
</evidence>
<dbReference type="PANTHER" id="PTHR46273">
    <property type="entry name" value="MYOSUPPRESSIN RECEPTOR 1, ISOFORM B-RELATED"/>
    <property type="match status" value="1"/>
</dbReference>
<accession>A0A915C8E5</accession>
<feature type="domain" description="G-protein coupled receptors family 1 profile" evidence="6">
    <location>
        <begin position="49"/>
        <end position="340"/>
    </location>
</feature>
<dbReference type="Pfam" id="PF10324">
    <property type="entry name" value="7TM_GPCR_Srw"/>
    <property type="match status" value="1"/>
</dbReference>
<evidence type="ECO:0000256" key="5">
    <source>
        <dbReference type="SAM" id="Phobius"/>
    </source>
</evidence>
<dbReference type="Proteomes" id="UP000887569">
    <property type="component" value="Unplaced"/>
</dbReference>
<dbReference type="CDD" id="cd14978">
    <property type="entry name" value="7tmA_FMRFamide_R-like"/>
    <property type="match status" value="1"/>
</dbReference>
<feature type="transmembrane region" description="Helical" evidence="5">
    <location>
        <begin position="282"/>
        <end position="309"/>
    </location>
</feature>
<dbReference type="PRINTS" id="PR00237">
    <property type="entry name" value="GPCRRHODOPSN"/>
</dbReference>
<proteinExistence type="predicted"/>
<keyword evidence="3 5" id="KW-1133">Transmembrane helix</keyword>
<name>A0A915C8E5_PARUN</name>
<feature type="transmembrane region" description="Helical" evidence="5">
    <location>
        <begin position="232"/>
        <end position="251"/>
    </location>
</feature>
<evidence type="ECO:0000256" key="3">
    <source>
        <dbReference type="ARBA" id="ARBA00022989"/>
    </source>
</evidence>
<protein>
    <submittedName>
        <fullName evidence="8 9">G-protein coupled receptors family 1 profile domain-containing protein</fullName>
    </submittedName>
</protein>
<evidence type="ECO:0000256" key="4">
    <source>
        <dbReference type="ARBA" id="ARBA00023136"/>
    </source>
</evidence>
<feature type="transmembrane region" description="Helical" evidence="5">
    <location>
        <begin position="34"/>
        <end position="57"/>
    </location>
</feature>
<sequence>MLCTNDTPLFDFSSNSTKQFIQFLTTFQQTYAPVHGYICIAICTFGIITNLVHVLVLTRPSMRCSAVNCVLTAVAICDMGTMASYLIYICHFVLRKTSSCSPTYSHLWMQFLLWHVVLSIALHTTSLWLAVAMAFIRRMTLKVARLNSEWQRPQFAWRVCMGIYVVVFVLCIPTLLVHDIIEYQQAEWHPPPDCQQYYPANYTAKLYTLHIPESATANGCRFFKLNLWMSGVLFKVIPCILLFFLSTGLMMKLHNASRKRRALLKKNFDSTKKHTNVSDRTTAMLICILIVFLITELPQGFLAILNAIYTTHVHMYIYFHLGDILDLLSLLNSSINFVLYCVMSSRYRNTFWTVVLPPHAYRYFCIKRTSLEMISSAPAATLKSQNRASKTLVNNNITRKNSRKSGCNHDNYRAISEESDDYSLPLFPDAHSDHL</sequence>
<dbReference type="InterPro" id="IPR017452">
    <property type="entry name" value="GPCR_Rhodpsn_7TM"/>
</dbReference>
<reference evidence="8 9" key="1">
    <citation type="submission" date="2022-11" db="UniProtKB">
        <authorList>
            <consortium name="WormBaseParasite"/>
        </authorList>
    </citation>
    <scope>IDENTIFICATION</scope>
</reference>
<feature type="transmembrane region" description="Helical" evidence="5">
    <location>
        <begin position="315"/>
        <end position="342"/>
    </location>
</feature>
<dbReference type="SUPFAM" id="SSF81321">
    <property type="entry name" value="Family A G protein-coupled receptor-like"/>
    <property type="match status" value="1"/>
</dbReference>
<evidence type="ECO:0000256" key="1">
    <source>
        <dbReference type="ARBA" id="ARBA00004370"/>
    </source>
</evidence>
<evidence type="ECO:0000313" key="7">
    <source>
        <dbReference type="Proteomes" id="UP000887569"/>
    </source>
</evidence>
<evidence type="ECO:0000313" key="8">
    <source>
        <dbReference type="WBParaSite" id="PgR104_g011_t01"/>
    </source>
</evidence>
<dbReference type="Gene3D" id="1.20.1070.10">
    <property type="entry name" value="Rhodopsin 7-helix transmembrane proteins"/>
    <property type="match status" value="1"/>
</dbReference>
<keyword evidence="7" id="KW-1185">Reference proteome</keyword>
<feature type="transmembrane region" description="Helical" evidence="5">
    <location>
        <begin position="114"/>
        <end position="135"/>
    </location>
</feature>
<dbReference type="GO" id="GO:0008528">
    <property type="term" value="F:G protein-coupled peptide receptor activity"/>
    <property type="evidence" value="ECO:0007669"/>
    <property type="project" value="InterPro"/>
</dbReference>
<dbReference type="GO" id="GO:0005886">
    <property type="term" value="C:plasma membrane"/>
    <property type="evidence" value="ECO:0007669"/>
    <property type="project" value="TreeGrafter"/>
</dbReference>